<evidence type="ECO:0000313" key="9">
    <source>
        <dbReference type="Proteomes" id="UP000503462"/>
    </source>
</evidence>
<dbReference type="PROSITE" id="PS50850">
    <property type="entry name" value="MFS"/>
    <property type="match status" value="1"/>
</dbReference>
<comment type="subcellular location">
    <subcellularLocation>
        <location evidence="1">Membrane</location>
        <topology evidence="1">Multi-pass membrane protein</topology>
    </subcellularLocation>
</comment>
<dbReference type="PANTHER" id="PTHR43791">
    <property type="entry name" value="PERMEASE-RELATED"/>
    <property type="match status" value="1"/>
</dbReference>
<feature type="transmembrane region" description="Helical" evidence="6">
    <location>
        <begin position="416"/>
        <end position="437"/>
    </location>
</feature>
<proteinExistence type="predicted"/>
<feature type="transmembrane region" description="Helical" evidence="6">
    <location>
        <begin position="357"/>
        <end position="377"/>
    </location>
</feature>
<dbReference type="GO" id="GO:0016020">
    <property type="term" value="C:membrane"/>
    <property type="evidence" value="ECO:0007669"/>
    <property type="project" value="UniProtKB-SubCell"/>
</dbReference>
<feature type="transmembrane region" description="Helical" evidence="6">
    <location>
        <begin position="218"/>
        <end position="240"/>
    </location>
</feature>
<organism evidence="8 9">
    <name type="scientific">Peltaster fructicola</name>
    <dbReference type="NCBI Taxonomy" id="286661"/>
    <lineage>
        <taxon>Eukaryota</taxon>
        <taxon>Fungi</taxon>
        <taxon>Dikarya</taxon>
        <taxon>Ascomycota</taxon>
        <taxon>Pezizomycotina</taxon>
        <taxon>Dothideomycetes</taxon>
        <taxon>Dothideomycetes incertae sedis</taxon>
        <taxon>Peltaster</taxon>
    </lineage>
</organism>
<keyword evidence="2" id="KW-0813">Transport</keyword>
<dbReference type="Pfam" id="PF07690">
    <property type="entry name" value="MFS_1"/>
    <property type="match status" value="1"/>
</dbReference>
<feature type="transmembrane region" description="Helical" evidence="6">
    <location>
        <begin position="285"/>
        <end position="312"/>
    </location>
</feature>
<gene>
    <name evidence="8" type="ORF">AMS68_001380</name>
</gene>
<evidence type="ECO:0000256" key="5">
    <source>
        <dbReference type="ARBA" id="ARBA00023136"/>
    </source>
</evidence>
<dbReference type="AlphaFoldDB" id="A0A6H0XMB7"/>
<feature type="transmembrane region" description="Helical" evidence="6">
    <location>
        <begin position="383"/>
        <end position="404"/>
    </location>
</feature>
<keyword evidence="3 6" id="KW-0812">Transmembrane</keyword>
<dbReference type="EMBL" id="CP051139">
    <property type="protein sequence ID" value="QIW95862.1"/>
    <property type="molecule type" value="Genomic_DNA"/>
</dbReference>
<dbReference type="SUPFAM" id="SSF103473">
    <property type="entry name" value="MFS general substrate transporter"/>
    <property type="match status" value="1"/>
</dbReference>
<dbReference type="InterPro" id="IPR036259">
    <property type="entry name" value="MFS_trans_sf"/>
</dbReference>
<evidence type="ECO:0000256" key="3">
    <source>
        <dbReference type="ARBA" id="ARBA00022692"/>
    </source>
</evidence>
<dbReference type="PANTHER" id="PTHR43791:SF48">
    <property type="entry name" value="TRANSPORTER, PUTATIVE (AFU_ORTHOLOGUE AFUA_4G01000)-RELATED"/>
    <property type="match status" value="1"/>
</dbReference>
<feature type="transmembrane region" description="Helical" evidence="6">
    <location>
        <begin position="96"/>
        <end position="114"/>
    </location>
</feature>
<evidence type="ECO:0000313" key="8">
    <source>
        <dbReference type="EMBL" id="QIW95862.1"/>
    </source>
</evidence>
<dbReference type="OrthoDB" id="2985014at2759"/>
<feature type="domain" description="Major facilitator superfamily (MFS) profile" evidence="7">
    <location>
        <begin position="59"/>
        <end position="473"/>
    </location>
</feature>
<feature type="transmembrane region" description="Helical" evidence="6">
    <location>
        <begin position="449"/>
        <end position="469"/>
    </location>
</feature>
<evidence type="ECO:0000256" key="6">
    <source>
        <dbReference type="SAM" id="Phobius"/>
    </source>
</evidence>
<keyword evidence="5 6" id="KW-0472">Membrane</keyword>
<evidence type="ECO:0000256" key="1">
    <source>
        <dbReference type="ARBA" id="ARBA00004141"/>
    </source>
</evidence>
<protein>
    <recommendedName>
        <fullName evidence="7">Major facilitator superfamily (MFS) profile domain-containing protein</fullName>
    </recommendedName>
</protein>
<accession>A0A6H0XMB7</accession>
<evidence type="ECO:0000259" key="7">
    <source>
        <dbReference type="PROSITE" id="PS50850"/>
    </source>
</evidence>
<feature type="transmembrane region" description="Helical" evidence="6">
    <location>
        <begin position="153"/>
        <end position="173"/>
    </location>
</feature>
<feature type="transmembrane region" description="Helical" evidence="6">
    <location>
        <begin position="126"/>
        <end position="147"/>
    </location>
</feature>
<evidence type="ECO:0000256" key="2">
    <source>
        <dbReference type="ARBA" id="ARBA00022448"/>
    </source>
</evidence>
<dbReference type="Proteomes" id="UP000503462">
    <property type="component" value="Chromosome 1"/>
</dbReference>
<dbReference type="GO" id="GO:0022857">
    <property type="term" value="F:transmembrane transporter activity"/>
    <property type="evidence" value="ECO:0007669"/>
    <property type="project" value="InterPro"/>
</dbReference>
<feature type="transmembrane region" description="Helical" evidence="6">
    <location>
        <begin position="55"/>
        <end position="76"/>
    </location>
</feature>
<reference evidence="8 9" key="1">
    <citation type="journal article" date="2016" name="Sci. Rep.">
        <title>Peltaster fructicola genome reveals evolution from an invasive phytopathogen to an ectophytic parasite.</title>
        <authorList>
            <person name="Xu C."/>
            <person name="Chen H."/>
            <person name="Gleason M.L."/>
            <person name="Xu J.R."/>
            <person name="Liu H."/>
            <person name="Zhang R."/>
            <person name="Sun G."/>
        </authorList>
    </citation>
    <scope>NUCLEOTIDE SEQUENCE [LARGE SCALE GENOMIC DNA]</scope>
    <source>
        <strain evidence="8 9">LNHT1506</strain>
    </source>
</reference>
<feature type="transmembrane region" description="Helical" evidence="6">
    <location>
        <begin position="185"/>
        <end position="206"/>
    </location>
</feature>
<keyword evidence="9" id="KW-1185">Reference proteome</keyword>
<sequence length="507" mass="55679">MDPHTKPTASEKVTNADLVENLHDAAARGHAATDQYGRALITIDRVAERKLRRKIDFMVIPTVSLLYLFCFIDRANIGNANIAGLQTDLGLKNNDYNAVLSCFYISYILFEIPSNILCKKIGPSRYIPAITLLFGICSFGTAFVHNFSAICGVRFVLGIFEAGMLPGIAYYLSRWYRRSELAFALSMYIVMAPLAGAFGGLLASGILKLSNIGSLTTWRMIFVVEGIITCGLAIISFFTLTEHPATARWLTPAERDLAIARIKSERVGNLEVIDKLDKSKALKGIFNPVVLTTAFIFLLNNVTVQGLAFFLPKIISTIYPTQSVIYQQIRTVPPYVVGAFFTVLLPLISWRIDKRQIIFIASAPLVMIGYIMFLASTDNNVRYGATFLITAGAFSFGALCNAQASANVVSDTSKATAISTVVMAGNIGGLISTWAFLPWDAPNYHIGNGLNLATATTILLASIAVLIWMNMDNKKRESKDVDAELAGLDQTVVADLDWKHPSFRWRP</sequence>
<dbReference type="Gene3D" id="1.20.1250.20">
    <property type="entry name" value="MFS general substrate transporter like domains"/>
    <property type="match status" value="2"/>
</dbReference>
<dbReference type="InterPro" id="IPR020846">
    <property type="entry name" value="MFS_dom"/>
</dbReference>
<dbReference type="InterPro" id="IPR011701">
    <property type="entry name" value="MFS"/>
</dbReference>
<evidence type="ECO:0000256" key="4">
    <source>
        <dbReference type="ARBA" id="ARBA00022989"/>
    </source>
</evidence>
<feature type="transmembrane region" description="Helical" evidence="6">
    <location>
        <begin position="332"/>
        <end position="350"/>
    </location>
</feature>
<dbReference type="FunFam" id="1.20.1250.20:FF:000034">
    <property type="entry name" value="MFS general substrate transporter"/>
    <property type="match status" value="1"/>
</dbReference>
<keyword evidence="4 6" id="KW-1133">Transmembrane helix</keyword>
<dbReference type="FunFam" id="1.20.1250.20:FF:000013">
    <property type="entry name" value="MFS general substrate transporter"/>
    <property type="match status" value="1"/>
</dbReference>
<name>A0A6H0XMB7_9PEZI</name>